<evidence type="ECO:0000256" key="2">
    <source>
        <dbReference type="ARBA" id="ARBA00011738"/>
    </source>
</evidence>
<dbReference type="Gene3D" id="3.40.50.720">
    <property type="entry name" value="NAD(P)-binding Rossmann-like Domain"/>
    <property type="match status" value="1"/>
</dbReference>
<proteinExistence type="inferred from homology"/>
<evidence type="ECO:0000256" key="6">
    <source>
        <dbReference type="ARBA" id="ARBA00049164"/>
    </source>
</evidence>
<comment type="catalytic activity">
    <reaction evidence="6 9">
        <text>a secondary alcohol + NAD(+) = a ketone + NADH + H(+)</text>
        <dbReference type="Rhea" id="RHEA:10740"/>
        <dbReference type="ChEBI" id="CHEBI:15378"/>
        <dbReference type="ChEBI" id="CHEBI:17087"/>
        <dbReference type="ChEBI" id="CHEBI:35681"/>
        <dbReference type="ChEBI" id="CHEBI:57540"/>
        <dbReference type="ChEBI" id="CHEBI:57945"/>
        <dbReference type="EC" id="1.1.1.1"/>
    </reaction>
</comment>
<dbReference type="EMBL" id="GAKP01002871">
    <property type="protein sequence ID" value="JAC56081.1"/>
    <property type="molecule type" value="Transcribed_RNA"/>
</dbReference>
<dbReference type="PRINTS" id="PR01168">
    <property type="entry name" value="ALCDHDRGNASE"/>
</dbReference>
<dbReference type="OrthoDB" id="417891at2759"/>
<dbReference type="InterPro" id="IPR020904">
    <property type="entry name" value="Sc_DH/Rdtase_CS"/>
</dbReference>
<dbReference type="GO" id="GO:0006066">
    <property type="term" value="P:alcohol metabolic process"/>
    <property type="evidence" value="ECO:0007669"/>
    <property type="project" value="InterPro"/>
</dbReference>
<reference evidence="10" key="1">
    <citation type="journal article" date="2014" name="BMC Genomics">
        <title>Characterizing the developmental transcriptome of the oriental fruit fly, Bactrocera dorsalis (Diptera: Tephritidae) through comparative genomic analysis with Drosophila melanogaster utilizing modENCODE datasets.</title>
        <authorList>
            <person name="Geib S.M."/>
            <person name="Calla B."/>
            <person name="Hall B."/>
            <person name="Hou S."/>
            <person name="Manoukis N.C."/>
        </authorList>
    </citation>
    <scope>NUCLEOTIDE SEQUENCE</scope>
    <source>
        <strain evidence="10">Punador</strain>
    </source>
</reference>
<dbReference type="Pfam" id="PF00106">
    <property type="entry name" value="adh_short"/>
    <property type="match status" value="1"/>
</dbReference>
<evidence type="ECO:0000256" key="7">
    <source>
        <dbReference type="ARBA" id="ARBA00049243"/>
    </source>
</evidence>
<accession>A0A034WKH0</accession>
<evidence type="ECO:0000256" key="3">
    <source>
        <dbReference type="ARBA" id="ARBA00013190"/>
    </source>
</evidence>
<dbReference type="PANTHER" id="PTHR44229:SF8">
    <property type="entry name" value="ALCOHOL DEHYDROGENASE-RELATED"/>
    <property type="match status" value="1"/>
</dbReference>
<name>A0A034WKH0_BACDO</name>
<comment type="catalytic activity">
    <reaction evidence="7 9">
        <text>a primary alcohol + NAD(+) = an aldehyde + NADH + H(+)</text>
        <dbReference type="Rhea" id="RHEA:10736"/>
        <dbReference type="ChEBI" id="CHEBI:15378"/>
        <dbReference type="ChEBI" id="CHEBI:15734"/>
        <dbReference type="ChEBI" id="CHEBI:17478"/>
        <dbReference type="ChEBI" id="CHEBI:57540"/>
        <dbReference type="ChEBI" id="CHEBI:57945"/>
        <dbReference type="EC" id="1.1.1.1"/>
    </reaction>
</comment>
<evidence type="ECO:0000256" key="1">
    <source>
        <dbReference type="ARBA" id="ARBA00006484"/>
    </source>
</evidence>
<keyword evidence="5 9" id="KW-0520">NAD</keyword>
<dbReference type="PRINTS" id="PR01167">
    <property type="entry name" value="INSADHFAMILY"/>
</dbReference>
<dbReference type="PROSITE" id="PS00061">
    <property type="entry name" value="ADH_SHORT"/>
    <property type="match status" value="1"/>
</dbReference>
<dbReference type="SUPFAM" id="SSF51735">
    <property type="entry name" value="NAD(P)-binding Rossmann-fold domains"/>
    <property type="match status" value="1"/>
</dbReference>
<dbReference type="InterPro" id="IPR002347">
    <property type="entry name" value="SDR_fam"/>
</dbReference>
<organism evidence="10">
    <name type="scientific">Bactrocera dorsalis</name>
    <name type="common">Oriental fruit fly</name>
    <name type="synonym">Dacus dorsalis</name>
    <dbReference type="NCBI Taxonomy" id="27457"/>
    <lineage>
        <taxon>Eukaryota</taxon>
        <taxon>Metazoa</taxon>
        <taxon>Ecdysozoa</taxon>
        <taxon>Arthropoda</taxon>
        <taxon>Hexapoda</taxon>
        <taxon>Insecta</taxon>
        <taxon>Pterygota</taxon>
        <taxon>Neoptera</taxon>
        <taxon>Endopterygota</taxon>
        <taxon>Diptera</taxon>
        <taxon>Brachycera</taxon>
        <taxon>Muscomorpha</taxon>
        <taxon>Tephritoidea</taxon>
        <taxon>Tephritidae</taxon>
        <taxon>Bactrocera</taxon>
        <taxon>Bactrocera</taxon>
    </lineage>
</organism>
<dbReference type="InterPro" id="IPR036291">
    <property type="entry name" value="NAD(P)-bd_dom_sf"/>
</dbReference>
<evidence type="ECO:0000256" key="9">
    <source>
        <dbReference type="RuleBase" id="RU000364"/>
    </source>
</evidence>
<dbReference type="RefSeq" id="XP_011213340.2">
    <property type="nucleotide sequence ID" value="XM_011215038.2"/>
</dbReference>
<dbReference type="InterPro" id="IPR002425">
    <property type="entry name" value="ADH_Drosophila-type"/>
</dbReference>
<dbReference type="KEGG" id="bdr:105233082"/>
<dbReference type="PANTHER" id="PTHR44229">
    <property type="entry name" value="15-HYDROXYPROSTAGLANDIN DEHYDROGENASE [NAD(+)]"/>
    <property type="match status" value="1"/>
</dbReference>
<dbReference type="GeneID" id="105233082"/>
<protein>
    <recommendedName>
        <fullName evidence="3 9">Alcohol dehydrogenase</fullName>
        <ecNumber evidence="3 9">1.1.1.1</ecNumber>
    </recommendedName>
</protein>
<comment type="similarity">
    <text evidence="1 8">Belongs to the short-chain dehydrogenases/reductases (SDR) family.</text>
</comment>
<gene>
    <name evidence="10" type="primary">ADH</name>
</gene>
<keyword evidence="4" id="KW-0560">Oxidoreductase</keyword>
<evidence type="ECO:0000256" key="4">
    <source>
        <dbReference type="ARBA" id="ARBA00023002"/>
    </source>
</evidence>
<dbReference type="GO" id="GO:0004022">
    <property type="term" value="F:alcohol dehydrogenase (NAD+) activity"/>
    <property type="evidence" value="ECO:0007669"/>
    <property type="project" value="UniProtKB-EC"/>
</dbReference>
<dbReference type="PRINTS" id="PR00080">
    <property type="entry name" value="SDRFAMILY"/>
</dbReference>
<evidence type="ECO:0000313" key="10">
    <source>
        <dbReference type="EMBL" id="JAC56081.1"/>
    </source>
</evidence>
<dbReference type="AlphaFoldDB" id="A0A034WKH0"/>
<sequence length="260" mass="28597">MDLKDKNVIYSGGFGGIGLAGVREFLKSGAKYVTILDLNENKEVMLELKTSHPGVKIDYIPVDLTKKESITAAFKSAVEKMGHFDVLVNGCGICMDSEVDLTIQINLLGLIHSTLTALTYMDKSSGGRGGTILNISSVSGLEITPLFAIYAASKHGVTAFTRCMGDQIYFDRFGVRFLAICPGLTKTNLIKDNYLSTTFKFCQEIGKRYRHAIVQSAEECAKNMIKVIETGKNGGVYLLDLGNIAEIPYKRQWVVTYETH</sequence>
<dbReference type="EC" id="1.1.1.1" evidence="3 9"/>
<dbReference type="GO" id="GO:0005737">
    <property type="term" value="C:cytoplasm"/>
    <property type="evidence" value="ECO:0007669"/>
    <property type="project" value="TreeGrafter"/>
</dbReference>
<comment type="subunit">
    <text evidence="2 9">Homodimer.</text>
</comment>
<evidence type="ECO:0000256" key="8">
    <source>
        <dbReference type="RuleBase" id="RU000363"/>
    </source>
</evidence>
<evidence type="ECO:0000256" key="5">
    <source>
        <dbReference type="ARBA" id="ARBA00023027"/>
    </source>
</evidence>
<dbReference type="FunFam" id="3.40.50.720:FF:000149">
    <property type="entry name" value="15-hydroxyprostaglandin dehydrogenase [NAD(+)]"/>
    <property type="match status" value="1"/>
</dbReference>